<organism evidence="4 5">
    <name type="scientific">Marinobacter salarius</name>
    <dbReference type="NCBI Taxonomy" id="1420917"/>
    <lineage>
        <taxon>Bacteria</taxon>
        <taxon>Pseudomonadati</taxon>
        <taxon>Pseudomonadota</taxon>
        <taxon>Gammaproteobacteria</taxon>
        <taxon>Pseudomonadales</taxon>
        <taxon>Marinobacteraceae</taxon>
        <taxon>Marinobacter</taxon>
    </lineage>
</organism>
<feature type="region of interest" description="Disordered" evidence="1">
    <location>
        <begin position="437"/>
        <end position="459"/>
    </location>
</feature>
<dbReference type="RefSeq" id="WP_085682183.1">
    <property type="nucleotide sequence ID" value="NZ_CP020932.1"/>
</dbReference>
<dbReference type="Pfam" id="PF23127">
    <property type="entry name" value="DotM_C"/>
    <property type="match status" value="1"/>
</dbReference>
<keyword evidence="2" id="KW-0812">Transmembrane</keyword>
<evidence type="ECO:0000313" key="5">
    <source>
        <dbReference type="Proteomes" id="UP000193100"/>
    </source>
</evidence>
<accession>A0A1W6KFX0</accession>
<keyword evidence="2" id="KW-1133">Transmembrane helix</keyword>
<name>A0A1W6KFX0_9GAMM</name>
<gene>
    <name evidence="4" type="ORF">MARSALSMR5_04202</name>
</gene>
<sequence length="459" mass="52076">MAQTSTGQPGQDRFFDNALLALTFIAIAFGSAWLMWRNNDQAILTMLFYSVGWLSKATQYISWAYPSEISDNLANWSATLVDANPANYGWPAAKLLIQKITHTLTLILVPYFLYQLIRFRKVHVINKFTRNFNLKMLKERNASKYAPVASVQHENLMELPLYEGPWAMARQPVDYALINELMVVRKKRIGAAAMSMIGMNSDAVDSTKPIRGWTEKKVRWTIKQRRKHMPHPAQCRLDTVKTDEIMREQLGGPFSESNLDEFEKCVLAILYTGNAKGLEAARVLTLKYAKSFRRLNKAGKHAPTIDSKGADKIILSLKDHPKVKQAKKRHAFKATVFMALLESAWEKGVFIVPEFLWFKTTNRTLFFTLLGMGGDRPYTEGMGAWAHYYVETKTGRAIDRPCIEAGTDGLEQILFDERWIGSDDGTVDEIAERVALEGGDDDKYSPTKGVDLHDPPRRT</sequence>
<protein>
    <recommendedName>
        <fullName evidence="3">DotM C-terminal cytoplasmic domain-containing protein</fullName>
    </recommendedName>
</protein>
<keyword evidence="2" id="KW-0472">Membrane</keyword>
<feature type="domain" description="DotM C-terminal cytoplasmic" evidence="3">
    <location>
        <begin position="241"/>
        <end position="412"/>
    </location>
</feature>
<dbReference type="Proteomes" id="UP000193100">
    <property type="component" value="Plasmid pSMR5"/>
</dbReference>
<dbReference type="AlphaFoldDB" id="A0A1W6KFX0"/>
<geneLocation type="plasmid" evidence="5">
    <name>psmr5</name>
</geneLocation>
<evidence type="ECO:0000256" key="1">
    <source>
        <dbReference type="SAM" id="MobiDB-lite"/>
    </source>
</evidence>
<reference evidence="4 5" key="1">
    <citation type="submission" date="2017-04" db="EMBL/GenBank/DDBJ databases">
        <title>Genome Sequence of Marinobacter salarius strain SMR5 Isolated from a culture of the Diatom Skeletonema marinoi.</title>
        <authorList>
            <person name="Topel M."/>
            <person name="Pinder M.I.M."/>
            <person name="Johansson O.N."/>
            <person name="Kourtchenko O."/>
            <person name="Godhe A."/>
            <person name="Clarke A.K."/>
        </authorList>
    </citation>
    <scope>NUCLEOTIDE SEQUENCE [LARGE SCALE GENOMIC DNA]</scope>
    <source>
        <strain evidence="4 5">SMR5</strain>
        <plasmid evidence="5">Plasmid psmr5</plasmid>
    </source>
</reference>
<dbReference type="InterPro" id="IPR056464">
    <property type="entry name" value="DotM_C"/>
</dbReference>
<feature type="transmembrane region" description="Helical" evidence="2">
    <location>
        <begin position="18"/>
        <end position="36"/>
    </location>
</feature>
<proteinExistence type="predicted"/>
<keyword evidence="4" id="KW-0614">Plasmid</keyword>
<evidence type="ECO:0000259" key="3">
    <source>
        <dbReference type="Pfam" id="PF23127"/>
    </source>
</evidence>
<evidence type="ECO:0000256" key="2">
    <source>
        <dbReference type="SAM" id="Phobius"/>
    </source>
</evidence>
<dbReference type="EMBL" id="CP020932">
    <property type="protein sequence ID" value="ARM86222.1"/>
    <property type="molecule type" value="Genomic_DNA"/>
</dbReference>
<evidence type="ECO:0000313" key="4">
    <source>
        <dbReference type="EMBL" id="ARM86222.1"/>
    </source>
</evidence>
<dbReference type="GeneID" id="77258102"/>